<name>A0A7R9LVB2_9ACAR</name>
<comment type="similarity">
    <text evidence="2">Belongs to the TUB family.</text>
</comment>
<protein>
    <recommendedName>
        <fullName evidence="5">Tubby C-terminal domain-containing protein</fullName>
    </recommendedName>
</protein>
<evidence type="ECO:0000313" key="7">
    <source>
        <dbReference type="Proteomes" id="UP000759131"/>
    </source>
</evidence>
<keyword evidence="7" id="KW-1185">Reference proteome</keyword>
<evidence type="ECO:0000259" key="5">
    <source>
        <dbReference type="Pfam" id="PF01167"/>
    </source>
</evidence>
<dbReference type="PRINTS" id="PR01573">
    <property type="entry name" value="SUPERTUBBY"/>
</dbReference>
<gene>
    <name evidence="6" type="ORF">OSB1V03_LOCUS21700</name>
</gene>
<organism evidence="6">
    <name type="scientific">Medioppia subpectinata</name>
    <dbReference type="NCBI Taxonomy" id="1979941"/>
    <lineage>
        <taxon>Eukaryota</taxon>
        <taxon>Metazoa</taxon>
        <taxon>Ecdysozoa</taxon>
        <taxon>Arthropoda</taxon>
        <taxon>Chelicerata</taxon>
        <taxon>Arachnida</taxon>
        <taxon>Acari</taxon>
        <taxon>Acariformes</taxon>
        <taxon>Sarcoptiformes</taxon>
        <taxon>Oribatida</taxon>
        <taxon>Brachypylina</taxon>
        <taxon>Oppioidea</taxon>
        <taxon>Oppiidae</taxon>
        <taxon>Medioppia</taxon>
    </lineage>
</organism>
<dbReference type="InterPro" id="IPR018066">
    <property type="entry name" value="Tubby_C_CS"/>
</dbReference>
<dbReference type="Pfam" id="PF01167">
    <property type="entry name" value="Tub"/>
    <property type="match status" value="1"/>
</dbReference>
<evidence type="ECO:0000313" key="6">
    <source>
        <dbReference type="EMBL" id="CAD7647967.1"/>
    </source>
</evidence>
<evidence type="ECO:0000256" key="4">
    <source>
        <dbReference type="SAM" id="MobiDB-lite"/>
    </source>
</evidence>
<feature type="domain" description="Tubby C-terminal" evidence="5">
    <location>
        <begin position="31"/>
        <end position="173"/>
    </location>
</feature>
<accession>A0A7R9LVB2</accession>
<dbReference type="GO" id="GO:0005929">
    <property type="term" value="C:cilium"/>
    <property type="evidence" value="ECO:0007669"/>
    <property type="project" value="TreeGrafter"/>
</dbReference>
<dbReference type="InterPro" id="IPR000007">
    <property type="entry name" value="Tubby_C"/>
</dbReference>
<dbReference type="SUPFAM" id="SSF54518">
    <property type="entry name" value="Tubby C-terminal domain-like"/>
    <property type="match status" value="1"/>
</dbReference>
<dbReference type="EMBL" id="OC896206">
    <property type="protein sequence ID" value="CAD7647967.1"/>
    <property type="molecule type" value="Genomic_DNA"/>
</dbReference>
<feature type="non-terminal residue" evidence="6">
    <location>
        <position position="1"/>
    </location>
</feature>
<evidence type="ECO:0000256" key="1">
    <source>
        <dbReference type="ARBA" id="ARBA00004496"/>
    </source>
</evidence>
<dbReference type="Gene3D" id="3.20.90.10">
    <property type="entry name" value="Tubby Protein, Chain A"/>
    <property type="match status" value="1"/>
</dbReference>
<dbReference type="PROSITE" id="PS01200">
    <property type="entry name" value="TUB_1"/>
    <property type="match status" value="1"/>
</dbReference>
<dbReference type="EMBL" id="CAJPIZ010041631">
    <property type="protein sequence ID" value="CAG2121754.1"/>
    <property type="molecule type" value="Genomic_DNA"/>
</dbReference>
<comment type="subcellular location">
    <subcellularLocation>
        <location evidence="1">Cytoplasm</location>
    </subcellularLocation>
</comment>
<dbReference type="PANTHER" id="PTHR16517:SF7">
    <property type="entry name" value="PROTEIN KING TUBBY"/>
    <property type="match status" value="1"/>
</dbReference>
<evidence type="ECO:0000256" key="3">
    <source>
        <dbReference type="ARBA" id="ARBA00022490"/>
    </source>
</evidence>
<keyword evidence="3" id="KW-0963">Cytoplasm</keyword>
<dbReference type="InterPro" id="IPR025659">
    <property type="entry name" value="Tubby-like_C"/>
</dbReference>
<dbReference type="PANTHER" id="PTHR16517">
    <property type="entry name" value="TUBBY-RELATED"/>
    <property type="match status" value="1"/>
</dbReference>
<dbReference type="Proteomes" id="UP000759131">
    <property type="component" value="Unassembled WGS sequence"/>
</dbReference>
<dbReference type="OrthoDB" id="8775810at2759"/>
<dbReference type="GO" id="GO:0005737">
    <property type="term" value="C:cytoplasm"/>
    <property type="evidence" value="ECO:0007669"/>
    <property type="project" value="UniProtKB-SubCell"/>
</dbReference>
<proteinExistence type="inferred from homology"/>
<dbReference type="GO" id="GO:0061512">
    <property type="term" value="P:protein localization to cilium"/>
    <property type="evidence" value="ECO:0007669"/>
    <property type="project" value="TreeGrafter"/>
</dbReference>
<dbReference type="AlphaFoldDB" id="A0A7R9LVB2"/>
<evidence type="ECO:0000256" key="2">
    <source>
        <dbReference type="ARBA" id="ARBA00007129"/>
    </source>
</evidence>
<sequence>SLNLNSSTDTVKGNDSGSRGSHTSSNIGGYRQVFVLSGRRRKKSKTYIIGNDPFDISRGNCIAKLKSNVLGTQFTALRIMNQSGQRQEISTIIYETNVLGFKGPRRMTALIPKYDQINALKNSSVFEEWKRNNKAILQLKNKTPVWNDETQSYVLNFRGRVTQASVKNFQLVTCHERED</sequence>
<feature type="region of interest" description="Disordered" evidence="4">
    <location>
        <begin position="1"/>
        <end position="25"/>
    </location>
</feature>
<reference evidence="6" key="1">
    <citation type="submission" date="2020-11" db="EMBL/GenBank/DDBJ databases">
        <authorList>
            <person name="Tran Van P."/>
        </authorList>
    </citation>
    <scope>NUCLEOTIDE SEQUENCE</scope>
</reference>
<feature type="non-terminal residue" evidence="6">
    <location>
        <position position="179"/>
    </location>
</feature>